<name>A0A194AJD0_9BACT</name>
<evidence type="ECO:0000313" key="2">
    <source>
        <dbReference type="Proteomes" id="UP000095200"/>
    </source>
</evidence>
<comment type="caution">
    <text evidence="1">The sequence shown here is derived from an EMBL/GenBank/DDBJ whole genome shotgun (WGS) entry which is preliminary data.</text>
</comment>
<keyword evidence="2" id="KW-1185">Reference proteome</keyword>
<dbReference type="Pfam" id="PF04392">
    <property type="entry name" value="ABC_sub_bind"/>
    <property type="match status" value="1"/>
</dbReference>
<dbReference type="STRING" id="1592317.DPF_2068"/>
<dbReference type="PANTHER" id="PTHR35271:SF1">
    <property type="entry name" value="ABC TRANSPORTER, SUBSTRATE-BINDING LIPOPROTEIN"/>
    <property type="match status" value="1"/>
</dbReference>
<dbReference type="PANTHER" id="PTHR35271">
    <property type="entry name" value="ABC TRANSPORTER, SUBSTRATE-BINDING LIPOPROTEIN-RELATED"/>
    <property type="match status" value="1"/>
</dbReference>
<organism evidence="1 2">
    <name type="scientific">Desulfoplanes formicivorans</name>
    <dbReference type="NCBI Taxonomy" id="1592317"/>
    <lineage>
        <taxon>Bacteria</taxon>
        <taxon>Pseudomonadati</taxon>
        <taxon>Thermodesulfobacteriota</taxon>
        <taxon>Desulfovibrionia</taxon>
        <taxon>Desulfovibrionales</taxon>
        <taxon>Desulfoplanaceae</taxon>
        <taxon>Desulfoplanes</taxon>
    </lineage>
</organism>
<dbReference type="AlphaFoldDB" id="A0A194AJD0"/>
<evidence type="ECO:0008006" key="3">
    <source>
        <dbReference type="Google" id="ProtNLM"/>
    </source>
</evidence>
<protein>
    <recommendedName>
        <fullName evidence="3">ABC transporter substrate-binding protein</fullName>
    </recommendedName>
</protein>
<accession>A0A194AJD0</accession>
<dbReference type="InterPro" id="IPR007487">
    <property type="entry name" value="ABC_transpt-TYRBP-like"/>
</dbReference>
<evidence type="ECO:0000313" key="1">
    <source>
        <dbReference type="EMBL" id="GAU09345.1"/>
    </source>
</evidence>
<gene>
    <name evidence="1" type="ORF">DPF_2068</name>
</gene>
<dbReference type="Gene3D" id="3.40.50.2300">
    <property type="match status" value="2"/>
</dbReference>
<proteinExistence type="predicted"/>
<dbReference type="Proteomes" id="UP000095200">
    <property type="component" value="Unassembled WGS sequence"/>
</dbReference>
<reference evidence="2" key="1">
    <citation type="submission" date="2016-06" db="EMBL/GenBank/DDBJ databases">
        <title>Draft genome sequence of Desulfoplanes formicivorans strain Pf12B.</title>
        <authorList>
            <person name="Watanabe M."/>
            <person name="Kojima H."/>
            <person name="Fukui M."/>
        </authorList>
    </citation>
    <scope>NUCLEOTIDE SEQUENCE [LARGE SCALE GENOMIC DNA]</scope>
    <source>
        <strain evidence="2">Pf12B</strain>
    </source>
</reference>
<dbReference type="EMBL" id="BDFE01000017">
    <property type="protein sequence ID" value="GAU09345.1"/>
    <property type="molecule type" value="Genomic_DNA"/>
</dbReference>
<dbReference type="RefSeq" id="WP_069859589.1">
    <property type="nucleotide sequence ID" value="NZ_BDFE01000017.1"/>
</dbReference>
<dbReference type="OrthoDB" id="5447247at2"/>
<sequence>MKQLLLTTLLLLGVLAMPIHGAPRALVPDACTVLVVMSYHESYYGSISLRKAIKQHLGAQCTPVFFYLDSKRHFPKTSQKAREAYDLFRSLRPSGVIAADDNAQRFFVLPYLKNKAELPVIFCGVNADPAIYGYPTKHISGIIERPHIAETIALSRNLDPNISDILFITPNNTTGHAMRDQATKTAQTLGLSSPRFMTIANWKEMTTVMDSLVKKIDAVFLLGIEGVKDANGSVIPLETLIHRFTDRYPVPVLNDTSLGVASGALCTVEQSGEEQGRMASSMLLRALKGTPIAFLPIARNLEGKRYVNVTAIKQLGLHPRPAALRGTTLVRTRTFRNHTH</sequence>